<dbReference type="Proteomes" id="UP000827872">
    <property type="component" value="Linkage Group LG10"/>
</dbReference>
<accession>A0ACB8E8I9</accession>
<gene>
    <name evidence="1" type="ORF">K3G42_019556</name>
</gene>
<reference evidence="1" key="1">
    <citation type="submission" date="2021-08" db="EMBL/GenBank/DDBJ databases">
        <title>The first chromosome-level gecko genome reveals the dynamic sex chromosomes of Neotropical dwarf geckos (Sphaerodactylidae: Sphaerodactylus).</title>
        <authorList>
            <person name="Pinto B.J."/>
            <person name="Keating S.E."/>
            <person name="Gamble T."/>
        </authorList>
    </citation>
    <scope>NUCLEOTIDE SEQUENCE</scope>
    <source>
        <strain evidence="1">TG3544</strain>
    </source>
</reference>
<comment type="caution">
    <text evidence="1">The sequence shown here is derived from an EMBL/GenBank/DDBJ whole genome shotgun (WGS) entry which is preliminary data.</text>
</comment>
<evidence type="ECO:0000313" key="2">
    <source>
        <dbReference type="Proteomes" id="UP000827872"/>
    </source>
</evidence>
<proteinExistence type="predicted"/>
<sequence>MSEVEIQGKSLLVNETGGQSEEEVTKLWGWGTEMERMDFEGKTPKKYCMKKKHVAIICGVIIAVGLILGLALGLSRPDCHISEDGQVTTESPTRPTTGSPTRPTTRSPTSPTTRSPTSPTTESLTSPPTEDTDPCPALNDDSGAWTDFRLPIYVKPLHYDLELTPEMEADRYTGQVTILIRVENTTRHLWLHLRETKITEMPLLKTLSDEPITLNQCFEYKPQEYIVVEAAQELTSNSTYRLTMKFQGYLNGSLVGFYRTTYIENGITK</sequence>
<protein>
    <submittedName>
        <fullName evidence="1">Uncharacterized protein</fullName>
    </submittedName>
</protein>
<name>A0ACB8E8I9_9SAUR</name>
<evidence type="ECO:0000313" key="1">
    <source>
        <dbReference type="EMBL" id="KAH7988620.1"/>
    </source>
</evidence>
<dbReference type="EMBL" id="CM037623">
    <property type="protein sequence ID" value="KAH7988620.1"/>
    <property type="molecule type" value="Genomic_DNA"/>
</dbReference>
<organism evidence="1 2">
    <name type="scientific">Sphaerodactylus townsendi</name>
    <dbReference type="NCBI Taxonomy" id="933632"/>
    <lineage>
        <taxon>Eukaryota</taxon>
        <taxon>Metazoa</taxon>
        <taxon>Chordata</taxon>
        <taxon>Craniata</taxon>
        <taxon>Vertebrata</taxon>
        <taxon>Euteleostomi</taxon>
        <taxon>Lepidosauria</taxon>
        <taxon>Squamata</taxon>
        <taxon>Bifurcata</taxon>
        <taxon>Gekkota</taxon>
        <taxon>Sphaerodactylidae</taxon>
        <taxon>Sphaerodactylus</taxon>
    </lineage>
</organism>
<keyword evidence="2" id="KW-1185">Reference proteome</keyword>